<keyword evidence="3" id="KW-1185">Reference proteome</keyword>
<keyword evidence="1" id="KW-1133">Transmembrane helix</keyword>
<evidence type="ECO:0000313" key="2">
    <source>
        <dbReference type="EMBL" id="KAK3348707.1"/>
    </source>
</evidence>
<dbReference type="EMBL" id="JAUIQD010000005">
    <property type="protein sequence ID" value="KAK3348707.1"/>
    <property type="molecule type" value="Genomic_DNA"/>
</dbReference>
<evidence type="ECO:0000256" key="1">
    <source>
        <dbReference type="SAM" id="Phobius"/>
    </source>
</evidence>
<accession>A0AAJ0HDC9</accession>
<reference evidence="2" key="1">
    <citation type="journal article" date="2023" name="Mol. Phylogenet. Evol.">
        <title>Genome-scale phylogeny and comparative genomics of the fungal order Sordariales.</title>
        <authorList>
            <person name="Hensen N."/>
            <person name="Bonometti L."/>
            <person name="Westerberg I."/>
            <person name="Brannstrom I.O."/>
            <person name="Guillou S."/>
            <person name="Cros-Aarteil S."/>
            <person name="Calhoun S."/>
            <person name="Haridas S."/>
            <person name="Kuo A."/>
            <person name="Mondo S."/>
            <person name="Pangilinan J."/>
            <person name="Riley R."/>
            <person name="LaButti K."/>
            <person name="Andreopoulos B."/>
            <person name="Lipzen A."/>
            <person name="Chen C."/>
            <person name="Yan M."/>
            <person name="Daum C."/>
            <person name="Ng V."/>
            <person name="Clum A."/>
            <person name="Steindorff A."/>
            <person name="Ohm R.A."/>
            <person name="Martin F."/>
            <person name="Silar P."/>
            <person name="Natvig D.O."/>
            <person name="Lalanne C."/>
            <person name="Gautier V."/>
            <person name="Ament-Velasquez S.L."/>
            <person name="Kruys A."/>
            <person name="Hutchinson M.I."/>
            <person name="Powell A.J."/>
            <person name="Barry K."/>
            <person name="Miller A.N."/>
            <person name="Grigoriev I.V."/>
            <person name="Debuchy R."/>
            <person name="Gladieux P."/>
            <person name="Hiltunen Thoren M."/>
            <person name="Johannesson H."/>
        </authorList>
    </citation>
    <scope>NUCLEOTIDE SEQUENCE</scope>
    <source>
        <strain evidence="2">CBS 955.72</strain>
    </source>
</reference>
<evidence type="ECO:0000313" key="3">
    <source>
        <dbReference type="Proteomes" id="UP001275084"/>
    </source>
</evidence>
<proteinExistence type="predicted"/>
<protein>
    <submittedName>
        <fullName evidence="2">Uncharacterized protein</fullName>
    </submittedName>
</protein>
<sequence length="235" mass="25478">MPFNQATKNAQPFLLPQLSPWRSPRGFLQAPTTLIAHLSLQVCFVPTSRPRLFFLPAAWSDNDTMAGFFLEQMMQRFGLFGIGIYAGTIILCMVSWTITMATAWRANAETEHANATVWRANAETEHANAIARRADAATRQATIVAHQVYATAQEAVADAWDENATFLETCANIWESIASLGNLVETPVDTMRTAAVTIRATATTMRAAATDLRGSAAEIRAAAAAAIISSETANE</sequence>
<organism evidence="2 3">
    <name type="scientific">Lasiosphaeria hispida</name>
    <dbReference type="NCBI Taxonomy" id="260671"/>
    <lineage>
        <taxon>Eukaryota</taxon>
        <taxon>Fungi</taxon>
        <taxon>Dikarya</taxon>
        <taxon>Ascomycota</taxon>
        <taxon>Pezizomycotina</taxon>
        <taxon>Sordariomycetes</taxon>
        <taxon>Sordariomycetidae</taxon>
        <taxon>Sordariales</taxon>
        <taxon>Lasiosphaeriaceae</taxon>
        <taxon>Lasiosphaeria</taxon>
    </lineage>
</organism>
<name>A0AAJ0HDC9_9PEZI</name>
<dbReference type="Proteomes" id="UP001275084">
    <property type="component" value="Unassembled WGS sequence"/>
</dbReference>
<gene>
    <name evidence="2" type="ORF">B0T25DRAFT_228112</name>
</gene>
<keyword evidence="1" id="KW-0812">Transmembrane</keyword>
<keyword evidence="1" id="KW-0472">Membrane</keyword>
<comment type="caution">
    <text evidence="2">The sequence shown here is derived from an EMBL/GenBank/DDBJ whole genome shotgun (WGS) entry which is preliminary data.</text>
</comment>
<dbReference type="AlphaFoldDB" id="A0AAJ0HDC9"/>
<reference evidence="2" key="2">
    <citation type="submission" date="2023-06" db="EMBL/GenBank/DDBJ databases">
        <authorList>
            <consortium name="Lawrence Berkeley National Laboratory"/>
            <person name="Haridas S."/>
            <person name="Hensen N."/>
            <person name="Bonometti L."/>
            <person name="Westerberg I."/>
            <person name="Brannstrom I.O."/>
            <person name="Guillou S."/>
            <person name="Cros-Aarteil S."/>
            <person name="Calhoun S."/>
            <person name="Kuo A."/>
            <person name="Mondo S."/>
            <person name="Pangilinan J."/>
            <person name="Riley R."/>
            <person name="Labutti K."/>
            <person name="Andreopoulos B."/>
            <person name="Lipzen A."/>
            <person name="Chen C."/>
            <person name="Yanf M."/>
            <person name="Daum C."/>
            <person name="Ng V."/>
            <person name="Clum A."/>
            <person name="Steindorff A."/>
            <person name="Ohm R."/>
            <person name="Martin F."/>
            <person name="Silar P."/>
            <person name="Natvig D."/>
            <person name="Lalanne C."/>
            <person name="Gautier V."/>
            <person name="Ament-Velasquez S.L."/>
            <person name="Kruys A."/>
            <person name="Hutchinson M.I."/>
            <person name="Powell A.J."/>
            <person name="Barry K."/>
            <person name="Miller A.N."/>
            <person name="Grigoriev I.V."/>
            <person name="Debuchy R."/>
            <person name="Gladieux P."/>
            <person name="Thoren M.H."/>
            <person name="Johannesson H."/>
        </authorList>
    </citation>
    <scope>NUCLEOTIDE SEQUENCE</scope>
    <source>
        <strain evidence="2">CBS 955.72</strain>
    </source>
</reference>
<feature type="transmembrane region" description="Helical" evidence="1">
    <location>
        <begin position="77"/>
        <end position="98"/>
    </location>
</feature>